<comment type="caution">
    <text evidence="2">The sequence shown here is derived from an EMBL/GenBank/DDBJ whole genome shotgun (WGS) entry which is preliminary data.</text>
</comment>
<gene>
    <name evidence="2" type="ORF">GHT06_019078</name>
</gene>
<keyword evidence="3" id="KW-1185">Reference proteome</keyword>
<feature type="compositionally biased region" description="Polar residues" evidence="1">
    <location>
        <begin position="236"/>
        <end position="251"/>
    </location>
</feature>
<evidence type="ECO:0000313" key="3">
    <source>
        <dbReference type="Proteomes" id="UP000820818"/>
    </source>
</evidence>
<sequence length="251" mass="28239">MSRLPFPKGRIRTEQVGGIVHSDLVGPFQVATPNGKLFPFQLHSTPPKIPQRRVGFALYPDYKIPSPEKLRKLIDELFERTKVALRDKLERVNSTSIIMDFWSSKTMRGYLGISCTGVTEDYEPFNAFLTLRLMQGKHTGAAIFAEYESVVKDWNITNKAVTSRGGIPTTDDKDDTDESCDGDDDDGDGWVDVELEIDEEIELLVSEDGEDLEYMQLNLKTGLKDSEVRSKERSGLRNTRQACPLSASNDE</sequence>
<reference evidence="2 3" key="1">
    <citation type="submission" date="2022-05" db="EMBL/GenBank/DDBJ databases">
        <title>A multi-omics perspective on studying reproductive biology in Daphnia sinensis.</title>
        <authorList>
            <person name="Jia J."/>
        </authorList>
    </citation>
    <scope>NUCLEOTIDE SEQUENCE [LARGE SCALE GENOMIC DNA]</scope>
    <source>
        <strain evidence="2 3">WSL</strain>
    </source>
</reference>
<feature type="compositionally biased region" description="Acidic residues" evidence="1">
    <location>
        <begin position="172"/>
        <end position="189"/>
    </location>
</feature>
<feature type="compositionally biased region" description="Basic and acidic residues" evidence="1">
    <location>
        <begin position="226"/>
        <end position="235"/>
    </location>
</feature>
<accession>A0AAD5L065</accession>
<dbReference type="AlphaFoldDB" id="A0AAD5L065"/>
<protein>
    <submittedName>
        <fullName evidence="2">Uncharacterized protein</fullName>
    </submittedName>
</protein>
<dbReference type="EMBL" id="WJBH02000008">
    <property type="protein sequence ID" value="KAI9553810.1"/>
    <property type="molecule type" value="Genomic_DNA"/>
</dbReference>
<dbReference type="InterPro" id="IPR052717">
    <property type="entry name" value="Vacuolar_transposase_reg"/>
</dbReference>
<proteinExistence type="predicted"/>
<dbReference type="Proteomes" id="UP000820818">
    <property type="component" value="Linkage Group LG8"/>
</dbReference>
<dbReference type="PANTHER" id="PTHR46169">
    <property type="entry name" value="DNA REPLICATION-RELATED ELEMENT FACTOR, ISOFORM A"/>
    <property type="match status" value="1"/>
</dbReference>
<evidence type="ECO:0000313" key="2">
    <source>
        <dbReference type="EMBL" id="KAI9553810.1"/>
    </source>
</evidence>
<evidence type="ECO:0000256" key="1">
    <source>
        <dbReference type="SAM" id="MobiDB-lite"/>
    </source>
</evidence>
<feature type="region of interest" description="Disordered" evidence="1">
    <location>
        <begin position="226"/>
        <end position="251"/>
    </location>
</feature>
<organism evidence="2 3">
    <name type="scientific">Daphnia sinensis</name>
    <dbReference type="NCBI Taxonomy" id="1820382"/>
    <lineage>
        <taxon>Eukaryota</taxon>
        <taxon>Metazoa</taxon>
        <taxon>Ecdysozoa</taxon>
        <taxon>Arthropoda</taxon>
        <taxon>Crustacea</taxon>
        <taxon>Branchiopoda</taxon>
        <taxon>Diplostraca</taxon>
        <taxon>Cladocera</taxon>
        <taxon>Anomopoda</taxon>
        <taxon>Daphniidae</taxon>
        <taxon>Daphnia</taxon>
        <taxon>Daphnia similis group</taxon>
    </lineage>
</organism>
<name>A0AAD5L065_9CRUS</name>
<feature type="region of interest" description="Disordered" evidence="1">
    <location>
        <begin position="162"/>
        <end position="189"/>
    </location>
</feature>
<dbReference type="PANTHER" id="PTHR46169:SF28">
    <property type="match status" value="1"/>
</dbReference>